<feature type="transmembrane region" description="Helical" evidence="2">
    <location>
        <begin position="9"/>
        <end position="33"/>
    </location>
</feature>
<keyword evidence="2" id="KW-1133">Transmembrane helix</keyword>
<proteinExistence type="predicted"/>
<protein>
    <submittedName>
        <fullName evidence="3">Uncharacterized protein</fullName>
    </submittedName>
</protein>
<dbReference type="OrthoDB" id="10011112at2"/>
<evidence type="ECO:0000313" key="3">
    <source>
        <dbReference type="EMBL" id="KFI97054.1"/>
    </source>
</evidence>
<dbReference type="eggNOG" id="ENOG50324IH">
    <property type="taxonomic scope" value="Bacteria"/>
</dbReference>
<evidence type="ECO:0000313" key="4">
    <source>
        <dbReference type="Proteomes" id="UP000029004"/>
    </source>
</evidence>
<evidence type="ECO:0000256" key="1">
    <source>
        <dbReference type="SAM" id="MobiDB-lite"/>
    </source>
</evidence>
<keyword evidence="2" id="KW-0812">Transmembrane</keyword>
<gene>
    <name evidence="3" type="ORF">BSTEL_1965</name>
</gene>
<keyword evidence="2" id="KW-0472">Membrane</keyword>
<dbReference type="STRING" id="762211.BSTEL_1965"/>
<dbReference type="EMBL" id="JGZP01000014">
    <property type="protein sequence ID" value="KFI97054.1"/>
    <property type="molecule type" value="Genomic_DNA"/>
</dbReference>
<feature type="compositionally biased region" description="Low complexity" evidence="1">
    <location>
        <begin position="132"/>
        <end position="151"/>
    </location>
</feature>
<keyword evidence="4" id="KW-1185">Reference proteome</keyword>
<feature type="region of interest" description="Disordered" evidence="1">
    <location>
        <begin position="131"/>
        <end position="170"/>
    </location>
</feature>
<reference evidence="3 4" key="1">
    <citation type="submission" date="2014-03" db="EMBL/GenBank/DDBJ databases">
        <title>Genomics of Bifidobacteria.</title>
        <authorList>
            <person name="Ventura M."/>
            <person name="Milani C."/>
            <person name="Lugli G.A."/>
        </authorList>
    </citation>
    <scope>NUCLEOTIDE SEQUENCE [LARGE SCALE GENOMIC DNA]</scope>
    <source>
        <strain evidence="3 4">DSM 23968</strain>
    </source>
</reference>
<accession>A0A087DNF4</accession>
<comment type="caution">
    <text evidence="3">The sequence shown here is derived from an EMBL/GenBank/DDBJ whole genome shotgun (WGS) entry which is preliminary data.</text>
</comment>
<feature type="transmembrane region" description="Helical" evidence="2">
    <location>
        <begin position="70"/>
        <end position="91"/>
    </location>
</feature>
<name>A0A087DNF4_9BIFI</name>
<feature type="compositionally biased region" description="Pro residues" evidence="1">
    <location>
        <begin position="152"/>
        <end position="161"/>
    </location>
</feature>
<dbReference type="RefSeq" id="WP_034529051.1">
    <property type="nucleotide sequence ID" value="NZ_JGZP01000014.1"/>
</dbReference>
<sequence>MKALFAKRLFVRLATGVWIVVAAWLVLASFGVLTLQGMTFFVNQPGVAEQFDPQTVAVFRGMSAFFDGVLPVYVLLTVTSLLGMASTMTMSQDIRDTYSHRTYTLTSAKIAANMGYEPTMARTRETLDRTMGAASGVPGASVPAGAPADGMPAPPYPPYPSRPSRNGEAS</sequence>
<evidence type="ECO:0000256" key="2">
    <source>
        <dbReference type="SAM" id="Phobius"/>
    </source>
</evidence>
<dbReference type="AlphaFoldDB" id="A0A087DNF4"/>
<dbReference type="Proteomes" id="UP000029004">
    <property type="component" value="Unassembled WGS sequence"/>
</dbReference>
<organism evidence="3 4">
    <name type="scientific">Bifidobacterium stellenboschense</name>
    <dbReference type="NCBI Taxonomy" id="762211"/>
    <lineage>
        <taxon>Bacteria</taxon>
        <taxon>Bacillati</taxon>
        <taxon>Actinomycetota</taxon>
        <taxon>Actinomycetes</taxon>
        <taxon>Bifidobacteriales</taxon>
        <taxon>Bifidobacteriaceae</taxon>
        <taxon>Bifidobacterium</taxon>
    </lineage>
</organism>